<gene>
    <name evidence="1" type="primary">oct1_1</name>
    <name evidence="1" type="ORF">CM83_103485</name>
</gene>
<dbReference type="InterPro" id="IPR024077">
    <property type="entry name" value="Neurolysin/TOP_dom2"/>
</dbReference>
<dbReference type="Gene3D" id="1.10.1370.10">
    <property type="entry name" value="Neurolysin, domain 3"/>
    <property type="match status" value="1"/>
</dbReference>
<feature type="non-terminal residue" evidence="1">
    <location>
        <position position="1"/>
    </location>
</feature>
<proteinExistence type="predicted"/>
<feature type="non-terminal residue" evidence="1">
    <location>
        <position position="110"/>
    </location>
</feature>
<accession>A0A0A9WUA4</accession>
<name>A0A0A9WUA4_LYGHE</name>
<organism evidence="1">
    <name type="scientific">Lygus hesperus</name>
    <name type="common">Western plant bug</name>
    <dbReference type="NCBI Taxonomy" id="30085"/>
    <lineage>
        <taxon>Eukaryota</taxon>
        <taxon>Metazoa</taxon>
        <taxon>Ecdysozoa</taxon>
        <taxon>Arthropoda</taxon>
        <taxon>Hexapoda</taxon>
        <taxon>Insecta</taxon>
        <taxon>Pterygota</taxon>
        <taxon>Neoptera</taxon>
        <taxon>Paraneoptera</taxon>
        <taxon>Hemiptera</taxon>
        <taxon>Heteroptera</taxon>
        <taxon>Panheteroptera</taxon>
        <taxon>Cimicomorpha</taxon>
        <taxon>Miridae</taxon>
        <taxon>Mirini</taxon>
        <taxon>Lygus</taxon>
    </lineage>
</organism>
<reference evidence="1" key="2">
    <citation type="submission" date="2014-07" db="EMBL/GenBank/DDBJ databases">
        <authorList>
            <person name="Hull J."/>
        </authorList>
    </citation>
    <scope>NUCLEOTIDE SEQUENCE</scope>
</reference>
<dbReference type="EMBL" id="GBHO01032603">
    <property type="protein sequence ID" value="JAG11001.1"/>
    <property type="molecule type" value="Transcribed_RNA"/>
</dbReference>
<evidence type="ECO:0000313" key="1">
    <source>
        <dbReference type="EMBL" id="JAG11001.1"/>
    </source>
</evidence>
<sequence length="110" mass="12208">LGSLPHLINYSGSYYTYVYSELFARAIHSTVFCARQGDVDVSTVLRRYIFTPGGSQYPLINLYSLLMHGTASTAGDGGPDCTHLSNGEREAMFHTVVQLYTDWLHDILAT</sequence>
<dbReference type="AlphaFoldDB" id="A0A0A9WUA4"/>
<protein>
    <submittedName>
        <fullName evidence="1">Mitochondrial intermediate peptidase</fullName>
    </submittedName>
</protein>
<reference evidence="1" key="1">
    <citation type="journal article" date="2014" name="PLoS ONE">
        <title>Transcriptome-Based Identification of ABC Transporters in the Western Tarnished Plant Bug Lygus hesperus.</title>
        <authorList>
            <person name="Hull J.J."/>
            <person name="Chaney K."/>
            <person name="Geib S.M."/>
            <person name="Fabrick J.A."/>
            <person name="Brent C.S."/>
            <person name="Walsh D."/>
            <person name="Lavine L.C."/>
        </authorList>
    </citation>
    <scope>NUCLEOTIDE SEQUENCE</scope>
</reference>